<feature type="domain" description="Receptor ligand binding region" evidence="12">
    <location>
        <begin position="72"/>
        <end position="346"/>
    </location>
</feature>
<dbReference type="SUPFAM" id="SSF53822">
    <property type="entry name" value="Periplasmic binding protein-like I"/>
    <property type="match status" value="1"/>
</dbReference>
<dbReference type="Pfam" id="PF01094">
    <property type="entry name" value="ANF_receptor"/>
    <property type="match status" value="1"/>
</dbReference>
<sequence>MSRNDHTFLAICFFCIPLVLLIRLDQRQVRAASPAQRPVSGSPLKDMVKVGREIYRRGPLRFLRRTRWYRTRVDLCYRNTEKGVLDAASAALDLMENERVDAILGPGWSSQARFIIVLGAKARVPIISFSATCPFLSPARNQFFVRTAYDDASQVKAIQAVVQAFGWREVVLIYEDTDYGNGLIPYITDAFQAIDTRVPYRSVIHPSAQEIDMLTELVEVMNMHTRVFLVHMTALLGSRLFLQAKKSRMLNDETVWIVTDGLTTLLDPIGRRVAESMQGVIGVRPHLHQSKRLERLQKKLPIGRSRDINLFGLWAYDTVWALGDAVENAQRPLPHTTVMTTTSCRTKGGVMSLNNFSSTRISDVGPEILRWLLPPVASPMFEVFNVVNRTERVIGYWTRKHGLSIKSKGWVIPAVKGSKMRIGVPVKSGFTEFFKIEWDTRTGEPSYSGFSYDVFLEVLKRLPFAIEYEFKPFMNASRQSAGSYDDMINQINSGEVGAVVGDTTIVAKRSNRVDFTLPYS</sequence>
<comment type="caution">
    <text evidence="14">The sequence shown here is derived from an EMBL/GenBank/DDBJ whole genome shotgun (WGS) entry which is preliminary data.</text>
</comment>
<reference evidence="14 15" key="1">
    <citation type="journal article" date="2023" name="Hortic Res">
        <title>Pangenome of water caltrop reveals structural variations and asymmetric subgenome divergence after allopolyploidization.</title>
        <authorList>
            <person name="Zhang X."/>
            <person name="Chen Y."/>
            <person name="Wang L."/>
            <person name="Yuan Y."/>
            <person name="Fang M."/>
            <person name="Shi L."/>
            <person name="Lu R."/>
            <person name="Comes H.P."/>
            <person name="Ma Y."/>
            <person name="Chen Y."/>
            <person name="Huang G."/>
            <person name="Zhou Y."/>
            <person name="Zheng Z."/>
            <person name="Qiu Y."/>
        </authorList>
    </citation>
    <scope>NUCLEOTIDE SEQUENCE [LARGE SCALE GENOMIC DNA]</scope>
    <source>
        <tissue evidence="14">Roots</tissue>
    </source>
</reference>
<evidence type="ECO:0000256" key="1">
    <source>
        <dbReference type="ARBA" id="ARBA00004141"/>
    </source>
</evidence>
<keyword evidence="2" id="KW-0813">Transport</keyword>
<evidence type="ECO:0000256" key="11">
    <source>
        <dbReference type="SAM" id="SignalP"/>
    </source>
</evidence>
<evidence type="ECO:0000313" key="14">
    <source>
        <dbReference type="EMBL" id="KAK4777959.1"/>
    </source>
</evidence>
<dbReference type="Gene3D" id="3.40.50.2300">
    <property type="match status" value="1"/>
</dbReference>
<organism evidence="14 15">
    <name type="scientific">Trapa incisa</name>
    <dbReference type="NCBI Taxonomy" id="236973"/>
    <lineage>
        <taxon>Eukaryota</taxon>
        <taxon>Viridiplantae</taxon>
        <taxon>Streptophyta</taxon>
        <taxon>Embryophyta</taxon>
        <taxon>Tracheophyta</taxon>
        <taxon>Spermatophyta</taxon>
        <taxon>Magnoliopsida</taxon>
        <taxon>eudicotyledons</taxon>
        <taxon>Gunneridae</taxon>
        <taxon>Pentapetalae</taxon>
        <taxon>rosids</taxon>
        <taxon>malvids</taxon>
        <taxon>Myrtales</taxon>
        <taxon>Lythraceae</taxon>
        <taxon>Trapa</taxon>
    </lineage>
</organism>
<keyword evidence="9" id="KW-1071">Ligand-gated ion channel</keyword>
<keyword evidence="11" id="KW-0732">Signal</keyword>
<evidence type="ECO:0000259" key="13">
    <source>
        <dbReference type="Pfam" id="PF10613"/>
    </source>
</evidence>
<protein>
    <submittedName>
        <fullName evidence="14">Uncharacterized protein</fullName>
    </submittedName>
</protein>
<proteinExistence type="predicted"/>
<feature type="domain" description="Ionotropic glutamate receptor L-glutamate and glycine-binding" evidence="13">
    <location>
        <begin position="440"/>
        <end position="519"/>
    </location>
</feature>
<dbReference type="InterPro" id="IPR015683">
    <property type="entry name" value="Ionotropic_Glu_rcpt"/>
</dbReference>
<comment type="subcellular location">
    <subcellularLocation>
        <location evidence="1">Membrane</location>
        <topology evidence="1">Multi-pass membrane protein</topology>
    </subcellularLocation>
</comment>
<dbReference type="Pfam" id="PF10613">
    <property type="entry name" value="Lig_chan-Glu_bd"/>
    <property type="match status" value="1"/>
</dbReference>
<evidence type="ECO:0000256" key="4">
    <source>
        <dbReference type="ARBA" id="ARBA00022989"/>
    </source>
</evidence>
<evidence type="ECO:0000256" key="2">
    <source>
        <dbReference type="ARBA" id="ARBA00022448"/>
    </source>
</evidence>
<evidence type="ECO:0000256" key="6">
    <source>
        <dbReference type="ARBA" id="ARBA00023136"/>
    </source>
</evidence>
<evidence type="ECO:0000313" key="15">
    <source>
        <dbReference type="Proteomes" id="UP001345219"/>
    </source>
</evidence>
<dbReference type="PANTHER" id="PTHR34836">
    <property type="entry name" value="OS06G0188250 PROTEIN"/>
    <property type="match status" value="1"/>
</dbReference>
<evidence type="ECO:0000256" key="3">
    <source>
        <dbReference type="ARBA" id="ARBA00022692"/>
    </source>
</evidence>
<dbReference type="PANTHER" id="PTHR34836:SF7">
    <property type="entry name" value="RECEPTOR LIGAND BINDING REGION DOMAIN-CONTAINING PROTEIN"/>
    <property type="match status" value="1"/>
</dbReference>
<evidence type="ECO:0000256" key="7">
    <source>
        <dbReference type="ARBA" id="ARBA00023170"/>
    </source>
</evidence>
<accession>A0AAN7L5J5</accession>
<dbReference type="EMBL" id="JAXIOK010000002">
    <property type="protein sequence ID" value="KAK4777959.1"/>
    <property type="molecule type" value="Genomic_DNA"/>
</dbReference>
<dbReference type="InterPro" id="IPR001828">
    <property type="entry name" value="ANF_lig-bd_rcpt"/>
</dbReference>
<evidence type="ECO:0000259" key="12">
    <source>
        <dbReference type="Pfam" id="PF01094"/>
    </source>
</evidence>
<evidence type="ECO:0000256" key="9">
    <source>
        <dbReference type="ARBA" id="ARBA00023286"/>
    </source>
</evidence>
<dbReference type="AlphaFoldDB" id="A0AAN7L5J5"/>
<feature type="signal peptide" evidence="11">
    <location>
        <begin position="1"/>
        <end position="21"/>
    </location>
</feature>
<dbReference type="GO" id="GO:0015276">
    <property type="term" value="F:ligand-gated monoatomic ion channel activity"/>
    <property type="evidence" value="ECO:0007669"/>
    <property type="project" value="InterPro"/>
</dbReference>
<keyword evidence="3" id="KW-0812">Transmembrane</keyword>
<keyword evidence="15" id="KW-1185">Reference proteome</keyword>
<keyword evidence="7" id="KW-0675">Receptor</keyword>
<keyword evidence="10" id="KW-0407">Ion channel</keyword>
<dbReference type="InterPro" id="IPR019594">
    <property type="entry name" value="Glu/Gly-bd"/>
</dbReference>
<dbReference type="Proteomes" id="UP001345219">
    <property type="component" value="Chromosome 14"/>
</dbReference>
<dbReference type="GO" id="GO:0016020">
    <property type="term" value="C:membrane"/>
    <property type="evidence" value="ECO:0007669"/>
    <property type="project" value="UniProtKB-SubCell"/>
</dbReference>
<evidence type="ECO:0000256" key="8">
    <source>
        <dbReference type="ARBA" id="ARBA00023180"/>
    </source>
</evidence>
<gene>
    <name evidence="14" type="ORF">SAY87_018146</name>
</gene>
<dbReference type="InterPro" id="IPR028082">
    <property type="entry name" value="Peripla_BP_I"/>
</dbReference>
<evidence type="ECO:0000256" key="5">
    <source>
        <dbReference type="ARBA" id="ARBA00023065"/>
    </source>
</evidence>
<evidence type="ECO:0000256" key="10">
    <source>
        <dbReference type="ARBA" id="ARBA00023303"/>
    </source>
</evidence>
<keyword evidence="8" id="KW-0325">Glycoprotein</keyword>
<dbReference type="FunFam" id="3.40.50.2300:FF:000081">
    <property type="entry name" value="Glutamate receptor"/>
    <property type="match status" value="1"/>
</dbReference>
<name>A0AAN7L5J5_9MYRT</name>
<keyword evidence="4" id="KW-1133">Transmembrane helix</keyword>
<dbReference type="SUPFAM" id="SSF53850">
    <property type="entry name" value="Periplasmic binding protein-like II"/>
    <property type="match status" value="1"/>
</dbReference>
<keyword evidence="6" id="KW-0472">Membrane</keyword>
<dbReference type="Gene3D" id="3.40.190.10">
    <property type="entry name" value="Periplasmic binding protein-like II"/>
    <property type="match status" value="1"/>
</dbReference>
<feature type="chain" id="PRO_5043049305" evidence="11">
    <location>
        <begin position="22"/>
        <end position="520"/>
    </location>
</feature>
<keyword evidence="5" id="KW-0406">Ion transport</keyword>